<dbReference type="InterPro" id="IPR015590">
    <property type="entry name" value="Aldehyde_DH_dom"/>
</dbReference>
<dbReference type="Proteomes" id="UP000295493">
    <property type="component" value="Unassembled WGS sequence"/>
</dbReference>
<dbReference type="InterPro" id="IPR016163">
    <property type="entry name" value="Ald_DH_C"/>
</dbReference>
<protein>
    <submittedName>
        <fullName evidence="6">Aldehyde dehydrogenase (NAD+)</fullName>
    </submittedName>
</protein>
<dbReference type="InterPro" id="IPR029510">
    <property type="entry name" value="Ald_DH_CS_GLU"/>
</dbReference>
<keyword evidence="7" id="KW-1185">Reference proteome</keyword>
<dbReference type="GO" id="GO:0016620">
    <property type="term" value="F:oxidoreductase activity, acting on the aldehyde or oxo group of donors, NAD or NADP as acceptor"/>
    <property type="evidence" value="ECO:0007669"/>
    <property type="project" value="InterPro"/>
</dbReference>
<dbReference type="PROSITE" id="PS00070">
    <property type="entry name" value="ALDEHYDE_DEHYDR_CYS"/>
    <property type="match status" value="1"/>
</dbReference>
<accession>A0A4R6FD94</accession>
<dbReference type="PROSITE" id="PS00687">
    <property type="entry name" value="ALDEHYDE_DEHYDR_GLU"/>
    <property type="match status" value="1"/>
</dbReference>
<dbReference type="InterPro" id="IPR016162">
    <property type="entry name" value="Ald_DH_N"/>
</dbReference>
<dbReference type="Pfam" id="PF00171">
    <property type="entry name" value="Aldedh"/>
    <property type="match status" value="1"/>
</dbReference>
<evidence type="ECO:0000256" key="3">
    <source>
        <dbReference type="PROSITE-ProRule" id="PRU10007"/>
    </source>
</evidence>
<evidence type="ECO:0000256" key="2">
    <source>
        <dbReference type="ARBA" id="ARBA00023002"/>
    </source>
</evidence>
<dbReference type="RefSeq" id="WP_133497026.1">
    <property type="nucleotide sequence ID" value="NZ_BMLU01000017.1"/>
</dbReference>
<proteinExistence type="inferred from homology"/>
<evidence type="ECO:0000256" key="1">
    <source>
        <dbReference type="ARBA" id="ARBA00009986"/>
    </source>
</evidence>
<dbReference type="CDD" id="cd07097">
    <property type="entry name" value="ALDH_KGSADH-YcbD"/>
    <property type="match status" value="1"/>
</dbReference>
<comment type="caution">
    <text evidence="6">The sequence shown here is derived from an EMBL/GenBank/DDBJ whole genome shotgun (WGS) entry which is preliminary data.</text>
</comment>
<feature type="domain" description="Aldehyde dehydrogenase" evidence="5">
    <location>
        <begin position="10"/>
        <end position="468"/>
    </location>
</feature>
<dbReference type="SUPFAM" id="SSF53720">
    <property type="entry name" value="ALDH-like"/>
    <property type="match status" value="1"/>
</dbReference>
<name>A0A4R6FD94_9SPHN</name>
<evidence type="ECO:0000313" key="6">
    <source>
        <dbReference type="EMBL" id="TDN78264.1"/>
    </source>
</evidence>
<dbReference type="EMBL" id="SNWD01000018">
    <property type="protein sequence ID" value="TDN78264.1"/>
    <property type="molecule type" value="Genomic_DNA"/>
</dbReference>
<dbReference type="PANTHER" id="PTHR11699">
    <property type="entry name" value="ALDEHYDE DEHYDROGENASE-RELATED"/>
    <property type="match status" value="1"/>
</dbReference>
<comment type="similarity">
    <text evidence="1 4">Belongs to the aldehyde dehydrogenase family.</text>
</comment>
<evidence type="ECO:0000259" key="5">
    <source>
        <dbReference type="Pfam" id="PF00171"/>
    </source>
</evidence>
<reference evidence="6 7" key="1">
    <citation type="submission" date="2019-03" db="EMBL/GenBank/DDBJ databases">
        <title>Genomic Encyclopedia of Type Strains, Phase IV (KMG-IV): sequencing the most valuable type-strain genomes for metagenomic binning, comparative biology and taxonomic classification.</title>
        <authorList>
            <person name="Goeker M."/>
        </authorList>
    </citation>
    <scope>NUCLEOTIDE SEQUENCE [LARGE SCALE GENOMIC DNA]</scope>
    <source>
        <strain evidence="6 7">DSM 25059</strain>
    </source>
</reference>
<evidence type="ECO:0000256" key="4">
    <source>
        <dbReference type="RuleBase" id="RU003345"/>
    </source>
</evidence>
<dbReference type="InterPro" id="IPR016161">
    <property type="entry name" value="Ald_DH/histidinol_DH"/>
</dbReference>
<dbReference type="InterPro" id="IPR016160">
    <property type="entry name" value="Ald_DH_CS_CYS"/>
</dbReference>
<evidence type="ECO:0000313" key="7">
    <source>
        <dbReference type="Proteomes" id="UP000295493"/>
    </source>
</evidence>
<keyword evidence="2 4" id="KW-0560">Oxidoreductase</keyword>
<dbReference type="AlphaFoldDB" id="A0A4R6FD94"/>
<dbReference type="Gene3D" id="3.40.605.10">
    <property type="entry name" value="Aldehyde Dehydrogenase, Chain A, domain 1"/>
    <property type="match status" value="1"/>
</dbReference>
<dbReference type="OrthoDB" id="9761688at2"/>
<dbReference type="FunFam" id="3.40.605.10:FF:000007">
    <property type="entry name" value="NAD/NADP-dependent betaine aldehyde dehydrogenase"/>
    <property type="match status" value="1"/>
</dbReference>
<gene>
    <name evidence="6" type="ORF">EV664_11823</name>
</gene>
<organism evidence="6 7">
    <name type="scientific">Stakelama pacifica</name>
    <dbReference type="NCBI Taxonomy" id="517720"/>
    <lineage>
        <taxon>Bacteria</taxon>
        <taxon>Pseudomonadati</taxon>
        <taxon>Pseudomonadota</taxon>
        <taxon>Alphaproteobacteria</taxon>
        <taxon>Sphingomonadales</taxon>
        <taxon>Sphingomonadaceae</taxon>
        <taxon>Stakelama</taxon>
    </lineage>
</organism>
<feature type="active site" evidence="3">
    <location>
        <position position="243"/>
    </location>
</feature>
<sequence>MHDNLIGGDWVGSSSLLSNINPSDITENVGNYAKASQADVARAAEAARAAFPAWRNATAQLRADILAAAGEEILARRDELGALLAREEGKVLAEAIGEVVRAGRIFRFFAGEAVRTPGEILPQVRLGVDVEVTREPVGVVGIITPWNFPIAIPAWKIAPALAFGNCVLFKPSELTPAMGWMLTDILLRAGLPRGVLSLLMGEGRDVGAALVETVDAISFTGSVQTGHSIMAAASQRMPKLQLEMGGKNPLIVLDDADLTLAAEVAANGAFGQTGQRCTASSRLIVTAGIHDRFVAALQERLEAFVVDNAMKPGSQIGPVIDQRQLDKNQNYIEIAKSEGAKVYGGELLQRDTPGFYMRPCLFLETNSGMRINREEIFGPIASVVRAANYEEALAIANDTEYGLSAGICTTSLKYAQHFRRHVEAGLAMVNLPTAGLDYHAPFGGTKASSFGPREQGSYAVDFYTVTKTAYISPG</sequence>
<dbReference type="Gene3D" id="3.40.309.10">
    <property type="entry name" value="Aldehyde Dehydrogenase, Chain A, domain 2"/>
    <property type="match status" value="1"/>
</dbReference>